<dbReference type="KEGG" id="btrm:SAMEA390648701456"/>
<organism evidence="1 2">
    <name type="scientific">Bordetella trematum</name>
    <dbReference type="NCBI Taxonomy" id="123899"/>
    <lineage>
        <taxon>Bacteria</taxon>
        <taxon>Pseudomonadati</taxon>
        <taxon>Pseudomonadota</taxon>
        <taxon>Betaproteobacteria</taxon>
        <taxon>Burkholderiales</taxon>
        <taxon>Alcaligenaceae</taxon>
        <taxon>Bordetella</taxon>
    </lineage>
</organism>
<dbReference type="InterPro" id="IPR023198">
    <property type="entry name" value="PGP-like_dom2"/>
</dbReference>
<evidence type="ECO:0000313" key="1">
    <source>
        <dbReference type="EMBL" id="SAI68723.1"/>
    </source>
</evidence>
<dbReference type="SFLD" id="SFLDS00003">
    <property type="entry name" value="Haloacid_Dehalogenase"/>
    <property type="match status" value="1"/>
</dbReference>
<dbReference type="OrthoDB" id="9792518at2"/>
<dbReference type="SFLD" id="SFLDG01129">
    <property type="entry name" value="C1.5:_HAD__Beta-PGM__Phosphata"/>
    <property type="match status" value="1"/>
</dbReference>
<dbReference type="InterPro" id="IPR041492">
    <property type="entry name" value="HAD_2"/>
</dbReference>
<dbReference type="InterPro" id="IPR050155">
    <property type="entry name" value="HAD-like_hydrolase_sf"/>
</dbReference>
<dbReference type="PANTHER" id="PTHR43434:SF13">
    <property type="entry name" value="PHOSPHOGLYCOLATE PHOSPHATASE"/>
    <property type="match status" value="1"/>
</dbReference>
<dbReference type="Pfam" id="PF13419">
    <property type="entry name" value="HAD_2"/>
    <property type="match status" value="1"/>
</dbReference>
<dbReference type="STRING" id="123899.SAMEA3906487_01456"/>
<reference evidence="1 2" key="1">
    <citation type="submission" date="2016-04" db="EMBL/GenBank/DDBJ databases">
        <authorList>
            <consortium name="Pathogen Informatics"/>
        </authorList>
    </citation>
    <scope>NUCLEOTIDE SEQUENCE [LARGE SCALE GENOMIC DNA]</scope>
    <source>
        <strain evidence="1 2">H044680328</strain>
    </source>
</reference>
<dbReference type="GO" id="GO:0006281">
    <property type="term" value="P:DNA repair"/>
    <property type="evidence" value="ECO:0007669"/>
    <property type="project" value="TreeGrafter"/>
</dbReference>
<dbReference type="RefSeq" id="WP_025514009.1">
    <property type="nucleotide sequence ID" value="NZ_CP016340.1"/>
</dbReference>
<dbReference type="AlphaFoldDB" id="A0A157SEU7"/>
<dbReference type="EMBL" id="LT546645">
    <property type="protein sequence ID" value="SAI68723.1"/>
    <property type="molecule type" value="Genomic_DNA"/>
</dbReference>
<dbReference type="PATRIC" id="fig|123899.6.peg.1436"/>
<dbReference type="InterPro" id="IPR023214">
    <property type="entry name" value="HAD_sf"/>
</dbReference>
<dbReference type="Gene3D" id="1.10.150.240">
    <property type="entry name" value="Putative phosphatase, domain 2"/>
    <property type="match status" value="1"/>
</dbReference>
<dbReference type="Proteomes" id="UP000076825">
    <property type="component" value="Chromosome 1"/>
</dbReference>
<keyword evidence="1" id="KW-0378">Hydrolase</keyword>
<name>A0A157SEU7_9BORD</name>
<proteinExistence type="predicted"/>
<dbReference type="GeneID" id="56591254"/>
<dbReference type="InterPro" id="IPR036412">
    <property type="entry name" value="HAD-like_sf"/>
</dbReference>
<accession>A0A157SEU7</accession>
<dbReference type="EC" id="3.1.3.18" evidence="1"/>
<dbReference type="SUPFAM" id="SSF56784">
    <property type="entry name" value="HAD-like"/>
    <property type="match status" value="1"/>
</dbReference>
<dbReference type="eggNOG" id="COG0546">
    <property type="taxonomic scope" value="Bacteria"/>
</dbReference>
<dbReference type="PANTHER" id="PTHR43434">
    <property type="entry name" value="PHOSPHOGLYCOLATE PHOSPHATASE"/>
    <property type="match status" value="1"/>
</dbReference>
<evidence type="ECO:0000313" key="2">
    <source>
        <dbReference type="Proteomes" id="UP000076825"/>
    </source>
</evidence>
<dbReference type="GO" id="GO:0005829">
    <property type="term" value="C:cytosol"/>
    <property type="evidence" value="ECO:0007669"/>
    <property type="project" value="TreeGrafter"/>
</dbReference>
<dbReference type="GO" id="GO:0008967">
    <property type="term" value="F:phosphoglycolate phosphatase activity"/>
    <property type="evidence" value="ECO:0007669"/>
    <property type="project" value="UniProtKB-EC"/>
</dbReference>
<protein>
    <submittedName>
        <fullName evidence="1">Phosphatase</fullName>
        <ecNumber evidence="1">3.1.3.18</ecNumber>
    </submittedName>
</protein>
<keyword evidence="2" id="KW-1185">Reference proteome</keyword>
<dbReference type="Gene3D" id="3.40.50.1000">
    <property type="entry name" value="HAD superfamily/HAD-like"/>
    <property type="match status" value="1"/>
</dbReference>
<sequence length="215" mass="22798">MNPTPTPRYSLAAFDFDGTLADSLPWLRSVLTEAAGKFGFRAPDAEEVEQLRGHDVLHILKRLDISLWKAPALLAYMRQAQAAGGIGLFDGIGHALQTLHRGGLRLAVLSSNAEANVRAALGPALTPLISDFACGTDIFGKAAKMAHLLRHNGLPPQQAILIGDELRDIDAAREAGVASGAVAWGYNRADALAARHPDLLFNQVSDLAPSLLAPA</sequence>
<gene>
    <name evidence="1" type="primary">gph_1</name>
    <name evidence="1" type="ORF">SAMEA3906487_01456</name>
</gene>